<protein>
    <submittedName>
        <fullName evidence="3">SDR family oxidoreductase</fullName>
    </submittedName>
</protein>
<dbReference type="InterPro" id="IPR036291">
    <property type="entry name" value="NAD(P)-bd_dom_sf"/>
</dbReference>
<keyword evidence="2" id="KW-0560">Oxidoreductase</keyword>
<dbReference type="CDD" id="cd05233">
    <property type="entry name" value="SDR_c"/>
    <property type="match status" value="1"/>
</dbReference>
<gene>
    <name evidence="3" type="ORF">LJ755_11970</name>
    <name evidence="4" type="ORF">MUK71_02735</name>
</gene>
<keyword evidence="5" id="KW-1185">Reference proteome</keyword>
<dbReference type="InterPro" id="IPR002347">
    <property type="entry name" value="SDR_fam"/>
</dbReference>
<sequence length="254" mass="25962">MSTHSLVTGAGRGIGSAIAAALAGAGHRVAVHAGHDAEAAGKVAASLPGSGHTVVIGDLSTAAECARVFREAADRLGGLDVLVNNAGTYRPHPVPGTSYANWQDVWQQTMNLNLFAPANLSWLMADHLINRPQDGGGGRGRIVNVGSRGAFRGEAETPAYAASKAGLHALTQSLAVALAPHGIVSTAVAPGFVDTRMGRPALEGESGVAIRAQSPFNRVAEPEEVAAAVLWLAGDAPEWVSGTIIDVNGASYLR</sequence>
<evidence type="ECO:0000256" key="2">
    <source>
        <dbReference type="ARBA" id="ARBA00023002"/>
    </source>
</evidence>
<dbReference type="PRINTS" id="PR00080">
    <property type="entry name" value="SDRFAMILY"/>
</dbReference>
<evidence type="ECO:0000313" key="4">
    <source>
        <dbReference type="EMBL" id="UON92580.1"/>
    </source>
</evidence>
<accession>A0A9X1SAE3</accession>
<dbReference type="Proteomes" id="UP000829758">
    <property type="component" value="Chromosome"/>
</dbReference>
<dbReference type="AlphaFoldDB" id="A0A9X1SAE3"/>
<dbReference type="Proteomes" id="UP001155145">
    <property type="component" value="Unassembled WGS sequence"/>
</dbReference>
<dbReference type="SUPFAM" id="SSF51735">
    <property type="entry name" value="NAD(P)-binding Rossmann-fold domains"/>
    <property type="match status" value="1"/>
</dbReference>
<dbReference type="RefSeq" id="WP_227929214.1">
    <property type="nucleotide sequence ID" value="NZ_CP094984.1"/>
</dbReference>
<dbReference type="FunFam" id="3.40.50.720:FF:000084">
    <property type="entry name" value="Short-chain dehydrogenase reductase"/>
    <property type="match status" value="1"/>
</dbReference>
<dbReference type="InterPro" id="IPR020904">
    <property type="entry name" value="Sc_DH/Rdtase_CS"/>
</dbReference>
<dbReference type="GO" id="GO:0016491">
    <property type="term" value="F:oxidoreductase activity"/>
    <property type="evidence" value="ECO:0007669"/>
    <property type="project" value="UniProtKB-KW"/>
</dbReference>
<dbReference type="Pfam" id="PF13561">
    <property type="entry name" value="adh_short_C2"/>
    <property type="match status" value="1"/>
</dbReference>
<evidence type="ECO:0000256" key="1">
    <source>
        <dbReference type="ARBA" id="ARBA00006484"/>
    </source>
</evidence>
<dbReference type="PRINTS" id="PR00081">
    <property type="entry name" value="GDHRDH"/>
</dbReference>
<proteinExistence type="inferred from homology"/>
<dbReference type="PANTHER" id="PTHR43639">
    <property type="entry name" value="OXIDOREDUCTASE, SHORT-CHAIN DEHYDROGENASE/REDUCTASE FAMILY (AFU_ORTHOLOGUE AFUA_5G02870)"/>
    <property type="match status" value="1"/>
</dbReference>
<evidence type="ECO:0000313" key="3">
    <source>
        <dbReference type="EMBL" id="MCC3273446.1"/>
    </source>
</evidence>
<comment type="similarity">
    <text evidence="1">Belongs to the short-chain dehydrogenases/reductases (SDR) family.</text>
</comment>
<reference evidence="3" key="1">
    <citation type="submission" date="2021-10" db="EMBL/GenBank/DDBJ databases">
        <title>Novel species in genus Arthrobacter.</title>
        <authorList>
            <person name="Liu Y."/>
        </authorList>
    </citation>
    <scope>NUCLEOTIDE SEQUENCE</scope>
    <source>
        <strain evidence="5">zg-Y462</strain>
        <strain evidence="3">Zg-Y462</strain>
    </source>
</reference>
<name>A0A9X1SAE3_9MICC</name>
<evidence type="ECO:0000313" key="5">
    <source>
        <dbReference type="Proteomes" id="UP000829758"/>
    </source>
</evidence>
<dbReference type="PANTHER" id="PTHR43639:SF1">
    <property type="entry name" value="SHORT-CHAIN DEHYDROGENASE_REDUCTASE FAMILY PROTEIN"/>
    <property type="match status" value="1"/>
</dbReference>
<dbReference type="PROSITE" id="PS00061">
    <property type="entry name" value="ADH_SHORT"/>
    <property type="match status" value="1"/>
</dbReference>
<dbReference type="EMBL" id="JAJFZT010000007">
    <property type="protein sequence ID" value="MCC3273446.1"/>
    <property type="molecule type" value="Genomic_DNA"/>
</dbReference>
<dbReference type="Gene3D" id="3.40.50.720">
    <property type="entry name" value="NAD(P)-binding Rossmann-like Domain"/>
    <property type="match status" value="1"/>
</dbReference>
<dbReference type="EMBL" id="CP094984">
    <property type="protein sequence ID" value="UON92580.1"/>
    <property type="molecule type" value="Genomic_DNA"/>
</dbReference>
<organism evidence="3 6">
    <name type="scientific">Arthrobacter zhangbolii</name>
    <dbReference type="NCBI Taxonomy" id="2886936"/>
    <lineage>
        <taxon>Bacteria</taxon>
        <taxon>Bacillati</taxon>
        <taxon>Actinomycetota</taxon>
        <taxon>Actinomycetes</taxon>
        <taxon>Micrococcales</taxon>
        <taxon>Micrococcaceae</taxon>
        <taxon>Arthrobacter</taxon>
    </lineage>
</organism>
<evidence type="ECO:0000313" key="6">
    <source>
        <dbReference type="Proteomes" id="UP001155145"/>
    </source>
</evidence>